<reference evidence="9" key="2">
    <citation type="journal article" date="2021" name="PeerJ">
        <title>Extensive microbial diversity within the chicken gut microbiome revealed by metagenomics and culture.</title>
        <authorList>
            <person name="Gilroy R."/>
            <person name="Ravi A."/>
            <person name="Getino M."/>
            <person name="Pursley I."/>
            <person name="Horton D.L."/>
            <person name="Alikhan N.F."/>
            <person name="Baker D."/>
            <person name="Gharbi K."/>
            <person name="Hall N."/>
            <person name="Watson M."/>
            <person name="Adriaenssens E.M."/>
            <person name="Foster-Nyarko E."/>
            <person name="Jarju S."/>
            <person name="Secka A."/>
            <person name="Antonio M."/>
            <person name="Oren A."/>
            <person name="Chaudhuri R.R."/>
            <person name="La Ragione R."/>
            <person name="Hildebrand F."/>
            <person name="Pallen M.J."/>
        </authorList>
    </citation>
    <scope>NUCLEOTIDE SEQUENCE</scope>
    <source>
        <strain evidence="9">CHK154-7741</strain>
    </source>
</reference>
<evidence type="ECO:0000256" key="7">
    <source>
        <dbReference type="ARBA" id="ARBA00023136"/>
    </source>
</evidence>
<evidence type="ECO:0000313" key="9">
    <source>
        <dbReference type="EMBL" id="HIU93411.1"/>
    </source>
</evidence>
<evidence type="ECO:0000256" key="1">
    <source>
        <dbReference type="ARBA" id="ARBA00004651"/>
    </source>
</evidence>
<feature type="transmembrane region" description="Helical" evidence="8">
    <location>
        <begin position="198"/>
        <end position="223"/>
    </location>
</feature>
<evidence type="ECO:0000256" key="6">
    <source>
        <dbReference type="ARBA" id="ARBA00022989"/>
    </source>
</evidence>
<feature type="transmembrane region" description="Helical" evidence="8">
    <location>
        <begin position="298"/>
        <end position="329"/>
    </location>
</feature>
<dbReference type="AlphaFoldDB" id="A0A9D1N1X8"/>
<evidence type="ECO:0000256" key="2">
    <source>
        <dbReference type="ARBA" id="ARBA00009773"/>
    </source>
</evidence>
<keyword evidence="7 8" id="KW-0472">Membrane</keyword>
<dbReference type="PANTHER" id="PTHR21716:SF53">
    <property type="entry name" value="PERMEASE PERM-RELATED"/>
    <property type="match status" value="1"/>
</dbReference>
<name>A0A9D1N1X8_9CLOT</name>
<comment type="similarity">
    <text evidence="2">Belongs to the autoinducer-2 exporter (AI-2E) (TC 2.A.86) family.</text>
</comment>
<evidence type="ECO:0000313" key="10">
    <source>
        <dbReference type="Proteomes" id="UP000886748"/>
    </source>
</evidence>
<dbReference type="EMBL" id="DVOD01000071">
    <property type="protein sequence ID" value="HIU93411.1"/>
    <property type="molecule type" value="Genomic_DNA"/>
</dbReference>
<accession>A0A9D1N1X8</accession>
<feature type="transmembrane region" description="Helical" evidence="8">
    <location>
        <begin position="143"/>
        <end position="164"/>
    </location>
</feature>
<dbReference type="Proteomes" id="UP000886748">
    <property type="component" value="Unassembled WGS sequence"/>
</dbReference>
<feature type="transmembrane region" description="Helical" evidence="8">
    <location>
        <begin position="61"/>
        <end position="82"/>
    </location>
</feature>
<comment type="subcellular location">
    <subcellularLocation>
        <location evidence="1">Cell membrane</location>
        <topology evidence="1">Multi-pass membrane protein</topology>
    </subcellularLocation>
</comment>
<evidence type="ECO:0000256" key="4">
    <source>
        <dbReference type="ARBA" id="ARBA00022475"/>
    </source>
</evidence>
<comment type="caution">
    <text evidence="9">The sequence shown here is derived from an EMBL/GenBank/DDBJ whole genome shotgun (WGS) entry which is preliminary data.</text>
</comment>
<dbReference type="Pfam" id="PF01594">
    <property type="entry name" value="AI-2E_transport"/>
    <property type="match status" value="1"/>
</dbReference>
<evidence type="ECO:0000256" key="3">
    <source>
        <dbReference type="ARBA" id="ARBA00022448"/>
    </source>
</evidence>
<evidence type="ECO:0000256" key="8">
    <source>
        <dbReference type="SAM" id="Phobius"/>
    </source>
</evidence>
<dbReference type="GO" id="GO:0005886">
    <property type="term" value="C:plasma membrane"/>
    <property type="evidence" value="ECO:0007669"/>
    <property type="project" value="UniProtKB-SubCell"/>
</dbReference>
<organism evidence="9 10">
    <name type="scientific">Candidatus Limenecus avicola</name>
    <dbReference type="NCBI Taxonomy" id="2840847"/>
    <lineage>
        <taxon>Bacteria</taxon>
        <taxon>Bacillati</taxon>
        <taxon>Bacillota</taxon>
        <taxon>Clostridia</taxon>
        <taxon>Eubacteriales</taxon>
        <taxon>Clostridiaceae</taxon>
        <taxon>Clostridiaceae incertae sedis</taxon>
        <taxon>Candidatus Limenecus</taxon>
    </lineage>
</organism>
<protein>
    <submittedName>
        <fullName evidence="9">AI-2E family transporter</fullName>
    </submittedName>
</protein>
<dbReference type="PANTHER" id="PTHR21716">
    <property type="entry name" value="TRANSMEMBRANE PROTEIN"/>
    <property type="match status" value="1"/>
</dbReference>
<keyword evidence="6 8" id="KW-1133">Transmembrane helix</keyword>
<evidence type="ECO:0000256" key="5">
    <source>
        <dbReference type="ARBA" id="ARBA00022692"/>
    </source>
</evidence>
<proteinExistence type="inferred from homology"/>
<feature type="transmembrane region" description="Helical" evidence="8">
    <location>
        <begin position="261"/>
        <end position="278"/>
    </location>
</feature>
<feature type="transmembrane region" description="Helical" evidence="8">
    <location>
        <begin position="32"/>
        <end position="49"/>
    </location>
</feature>
<reference evidence="9" key="1">
    <citation type="submission" date="2020-10" db="EMBL/GenBank/DDBJ databases">
        <authorList>
            <person name="Gilroy R."/>
        </authorList>
    </citation>
    <scope>NUCLEOTIDE SEQUENCE</scope>
    <source>
        <strain evidence="9">CHK154-7741</strain>
    </source>
</reference>
<gene>
    <name evidence="9" type="ORF">IAD26_09820</name>
</gene>
<dbReference type="InterPro" id="IPR002549">
    <property type="entry name" value="AI-2E-like"/>
</dbReference>
<keyword evidence="3" id="KW-0813">Transport</keyword>
<feature type="transmembrane region" description="Helical" evidence="8">
    <location>
        <begin position="7"/>
        <end position="26"/>
    </location>
</feature>
<keyword evidence="4" id="KW-1003">Cell membrane</keyword>
<sequence>MDFKNCFTAKNISFTLLVLFIIFLLIKMTDVALLLFCSYVIACSINPFVDKMSQKMPRAAAVSIMIILITLVTLGVFIPIIVMSVNEIREFLNQLPQQIQNIQHFLDTFKVGGQDISQYLNIDTVLDNSANIAKEVIDKSINFTLGIVGVLTILVTIGIIVFFLSNDRKEIKEFSLKLFPKSLRERASQVIDDLETKVGGYVTAQILSISIVGIVVALCLLVMRVEYAIFLGFISAILDLVPIVGPILSGVLILLVAFPKGWIICTLAIGSLLLGQFIENNWAKPYFFSKYMDLHPLVVIFSFVVAAKFLGVVGVLIAPAIAAVVVTLFEEIYVKTMNDENESTD</sequence>
<keyword evidence="5 8" id="KW-0812">Transmembrane</keyword>
<feature type="transmembrane region" description="Helical" evidence="8">
    <location>
        <begin position="229"/>
        <end position="254"/>
    </location>
</feature>